<dbReference type="KEGG" id="chig:CH63R_11416"/>
<name>A0A1B7XY58_COLHI</name>
<comment type="caution">
    <text evidence="3">The sequence shown here is derived from an EMBL/GenBank/DDBJ whole genome shotgun (WGS) entry which is preliminary data.</text>
</comment>
<accession>A0A1B7XY58</accession>
<gene>
    <name evidence="3" type="ORF">CH63R_11416</name>
</gene>
<organism evidence="3 4">
    <name type="scientific">Colletotrichum higginsianum (strain IMI 349063)</name>
    <name type="common">Crucifer anthracnose fungus</name>
    <dbReference type="NCBI Taxonomy" id="759273"/>
    <lineage>
        <taxon>Eukaryota</taxon>
        <taxon>Fungi</taxon>
        <taxon>Dikarya</taxon>
        <taxon>Ascomycota</taxon>
        <taxon>Pezizomycotina</taxon>
        <taxon>Sordariomycetes</taxon>
        <taxon>Hypocreomycetidae</taxon>
        <taxon>Glomerellales</taxon>
        <taxon>Glomerellaceae</taxon>
        <taxon>Colletotrichum</taxon>
        <taxon>Colletotrichum destructivum species complex</taxon>
    </lineage>
</organism>
<reference evidence="4" key="1">
    <citation type="journal article" date="2017" name="BMC Genomics">
        <title>Gapless genome assembly of Colletotrichum higginsianum reveals chromosome structure and association of transposable elements with secondary metabolite gene clusters.</title>
        <authorList>
            <person name="Dallery J.-F."/>
            <person name="Lapalu N."/>
            <person name="Zampounis A."/>
            <person name="Pigne S."/>
            <person name="Luyten I."/>
            <person name="Amselem J."/>
            <person name="Wittenberg A.H.J."/>
            <person name="Zhou S."/>
            <person name="de Queiroz M.V."/>
            <person name="Robin G.P."/>
            <person name="Auger A."/>
            <person name="Hainaut M."/>
            <person name="Henrissat B."/>
            <person name="Kim K.-T."/>
            <person name="Lee Y.-H."/>
            <person name="Lespinet O."/>
            <person name="Schwartz D.C."/>
            <person name="Thon M.R."/>
            <person name="O'Connell R.J."/>
        </authorList>
    </citation>
    <scope>NUCLEOTIDE SEQUENCE [LARGE SCALE GENOMIC DNA]</scope>
    <source>
        <strain evidence="4">IMI 349063</strain>
    </source>
</reference>
<dbReference type="RefSeq" id="XP_018153231.1">
    <property type="nucleotide sequence ID" value="XM_018306390.1"/>
</dbReference>
<dbReference type="SMART" id="SM00248">
    <property type="entry name" value="ANK"/>
    <property type="match status" value="3"/>
</dbReference>
<dbReference type="SUPFAM" id="SSF48403">
    <property type="entry name" value="Ankyrin repeat"/>
    <property type="match status" value="1"/>
</dbReference>
<dbReference type="EMBL" id="LTAN01000008">
    <property type="protein sequence ID" value="OBR04713.1"/>
    <property type="molecule type" value="Genomic_DNA"/>
</dbReference>
<evidence type="ECO:0000259" key="2">
    <source>
        <dbReference type="PROSITE" id="PS50181"/>
    </source>
</evidence>
<dbReference type="Proteomes" id="UP000092177">
    <property type="component" value="Chromosome 8"/>
</dbReference>
<dbReference type="InterPro" id="IPR002110">
    <property type="entry name" value="Ankyrin_rpt"/>
</dbReference>
<proteinExistence type="predicted"/>
<feature type="repeat" description="ANK" evidence="1">
    <location>
        <begin position="171"/>
        <end position="203"/>
    </location>
</feature>
<keyword evidence="1" id="KW-0040">ANK repeat</keyword>
<evidence type="ECO:0000313" key="3">
    <source>
        <dbReference type="EMBL" id="OBR04713.1"/>
    </source>
</evidence>
<evidence type="ECO:0000313" key="4">
    <source>
        <dbReference type="Proteomes" id="UP000092177"/>
    </source>
</evidence>
<keyword evidence="4" id="KW-1185">Reference proteome</keyword>
<protein>
    <submittedName>
        <fullName evidence="3">Ankyrin repeat domain protein</fullName>
    </submittedName>
</protein>
<dbReference type="InterPro" id="IPR001810">
    <property type="entry name" value="F-box_dom"/>
</dbReference>
<dbReference type="Pfam" id="PF00023">
    <property type="entry name" value="Ank"/>
    <property type="match status" value="1"/>
</dbReference>
<feature type="domain" description="F-box" evidence="2">
    <location>
        <begin position="1"/>
        <end position="46"/>
    </location>
</feature>
<dbReference type="AlphaFoldDB" id="A0A1B7XY58"/>
<dbReference type="VEuPathDB" id="FungiDB:CH63R_11416"/>
<dbReference type="InterPro" id="IPR036770">
    <property type="entry name" value="Ankyrin_rpt-contain_sf"/>
</dbReference>
<dbReference type="PROSITE" id="PS50088">
    <property type="entry name" value="ANK_REPEAT"/>
    <property type="match status" value="1"/>
</dbReference>
<dbReference type="PROSITE" id="PS50181">
    <property type="entry name" value="FBOX"/>
    <property type="match status" value="1"/>
</dbReference>
<evidence type="ECO:0000256" key="1">
    <source>
        <dbReference type="PROSITE-ProRule" id="PRU00023"/>
    </source>
</evidence>
<sequence length="702" mass="78594">MTLDTLPSELLLHIATYFDTLEFDAVLTLVIRRLLDVFRPRLYHAAISVDLPDITVGAAAEGNLETLKVAATYGAQFQGKYPLSPMGCVADDWRLEHYRIHQMEGDTLIRWGPNAVVPDDYDAGLIPQEACWATPLAMAAMWQHPFDNSECHPDHPGVQVRPSHLKLSRFPAWTPLHYAICNRQTSIARLLFASGASYHNVRMPNRFHKYPLFSMVGSPNNVNSDGVVNSYHEMKRRIFGLDEGNGLLDQGDFSPQEEDGDRDASISPSIPLLQTIDGIPELAETEDLVVMVSYIDPYSVPALHIAASSGAKAIMTYLVKNVCVDILSQDSHGGTVLYYAALAPQHSNALNKALSLGADPRVEFSCTMDMFGQQSFDALDWAVHFRVEQAVDALLVWPGCGLAWCHIPSGNRLLDDASSQSRHTSQPLKESRIKHMFRALHTGSFPRHMTPEWRYRAQCFEMFSSRLLSATVKQDTVKSHKKYLPFHRVFEMAFFWALQTDSLEREEFSWIDFDRFDLNKMVSVQSYDENLVNQWTLSWNVAPNPTTDTFCSIGTIALYSVVAGKANSGLQVKRIRWLLNAGAKPCPPGRETEMFSPIRHLLHSMRLLLYQTNNDFESYMESENRLFDSIVVIDVLAAAGGWNAFTTDVTGNSEGLLAMAAHYSGMRGRVAAVDKELSKNIHSMLEETMPSKLVAILEAVDA</sequence>
<dbReference type="Gene3D" id="1.25.40.20">
    <property type="entry name" value="Ankyrin repeat-containing domain"/>
    <property type="match status" value="2"/>
</dbReference>
<dbReference type="GeneID" id="28870497"/>